<dbReference type="PANTHER" id="PTHR42756">
    <property type="entry name" value="TRANSCRIPTIONAL REGULATOR, MARR"/>
    <property type="match status" value="1"/>
</dbReference>
<keyword evidence="1" id="KW-0805">Transcription regulation</keyword>
<keyword evidence="6" id="KW-1185">Reference proteome</keyword>
<protein>
    <submittedName>
        <fullName evidence="5">MarR family transcriptional regulator</fullName>
    </submittedName>
</protein>
<proteinExistence type="predicted"/>
<evidence type="ECO:0000313" key="5">
    <source>
        <dbReference type="EMBL" id="MBI6875316.1"/>
    </source>
</evidence>
<dbReference type="PRINTS" id="PR00598">
    <property type="entry name" value="HTHMARR"/>
</dbReference>
<accession>A0A934HVF3</accession>
<keyword evidence="2" id="KW-0238">DNA-binding</keyword>
<reference evidence="5" key="1">
    <citation type="submission" date="2020-12" db="EMBL/GenBank/DDBJ databases">
        <title>Clostridium thailandense sp. nov., a novel acetogenic bacterium isolated from peat land soil in Thailand.</title>
        <authorList>
            <person name="Chaikitkaew S."/>
            <person name="Birkeland N.K."/>
        </authorList>
    </citation>
    <scope>NUCLEOTIDE SEQUENCE</scope>
    <source>
        <strain evidence="5">DSM 17425</strain>
    </source>
</reference>
<feature type="domain" description="HTH marR-type" evidence="4">
    <location>
        <begin position="8"/>
        <end position="137"/>
    </location>
</feature>
<gene>
    <name evidence="5" type="ORF">I6U51_21825</name>
</gene>
<dbReference type="InterPro" id="IPR036390">
    <property type="entry name" value="WH_DNA-bd_sf"/>
</dbReference>
<comment type="caution">
    <text evidence="5">The sequence shown here is derived from an EMBL/GenBank/DDBJ whole genome shotgun (WGS) entry which is preliminary data.</text>
</comment>
<dbReference type="PROSITE" id="PS50995">
    <property type="entry name" value="HTH_MARR_2"/>
    <property type="match status" value="1"/>
</dbReference>
<dbReference type="Pfam" id="PF12802">
    <property type="entry name" value="MarR_2"/>
    <property type="match status" value="1"/>
</dbReference>
<keyword evidence="3" id="KW-0804">Transcription</keyword>
<dbReference type="GO" id="GO:0003700">
    <property type="term" value="F:DNA-binding transcription factor activity"/>
    <property type="evidence" value="ECO:0007669"/>
    <property type="project" value="InterPro"/>
</dbReference>
<evidence type="ECO:0000256" key="2">
    <source>
        <dbReference type="ARBA" id="ARBA00023125"/>
    </source>
</evidence>
<dbReference type="AlphaFoldDB" id="A0A934HVF3"/>
<dbReference type="GO" id="GO:0003677">
    <property type="term" value="F:DNA binding"/>
    <property type="evidence" value="ECO:0007669"/>
    <property type="project" value="UniProtKB-KW"/>
</dbReference>
<name>A0A934HVF3_9CLOT</name>
<evidence type="ECO:0000256" key="1">
    <source>
        <dbReference type="ARBA" id="ARBA00023015"/>
    </source>
</evidence>
<organism evidence="5 6">
    <name type="scientific">Clostridium aciditolerans</name>
    <dbReference type="NCBI Taxonomy" id="339861"/>
    <lineage>
        <taxon>Bacteria</taxon>
        <taxon>Bacillati</taxon>
        <taxon>Bacillota</taxon>
        <taxon>Clostridia</taxon>
        <taxon>Eubacteriales</taxon>
        <taxon>Clostridiaceae</taxon>
        <taxon>Clostridium</taxon>
    </lineage>
</organism>
<dbReference type="Proteomes" id="UP000622687">
    <property type="component" value="Unassembled WGS sequence"/>
</dbReference>
<dbReference type="SUPFAM" id="SSF46785">
    <property type="entry name" value="Winged helix' DNA-binding domain"/>
    <property type="match status" value="1"/>
</dbReference>
<dbReference type="SMART" id="SM00347">
    <property type="entry name" value="HTH_MARR"/>
    <property type="match status" value="1"/>
</dbReference>
<evidence type="ECO:0000259" key="4">
    <source>
        <dbReference type="PROSITE" id="PS50995"/>
    </source>
</evidence>
<dbReference type="EMBL" id="JAEEGB010000041">
    <property type="protein sequence ID" value="MBI6875316.1"/>
    <property type="molecule type" value="Genomic_DNA"/>
</dbReference>
<dbReference type="InterPro" id="IPR000835">
    <property type="entry name" value="HTH_MarR-typ"/>
</dbReference>
<sequence length="154" mass="18068">MDNKIRPLLKLTNSIYRCTQAYIDKKLEKFNLTIGTYPYLFVLNRNEGISQNEISRELNVDKAMSARTVKKLIELGYIRKEENEEDIRAYKLYITDKAKSIIPEITEILDDFANILVQGNDRETIETSLDFLESVLENGKRHRKKCCERMKSIE</sequence>
<dbReference type="RefSeq" id="WP_211144671.1">
    <property type="nucleotide sequence ID" value="NZ_JAEEGB010000041.1"/>
</dbReference>
<dbReference type="InterPro" id="IPR036388">
    <property type="entry name" value="WH-like_DNA-bd_sf"/>
</dbReference>
<dbReference type="PANTHER" id="PTHR42756:SF2">
    <property type="entry name" value="MARR FAMILY REGULATORY PROTEIN"/>
    <property type="match status" value="1"/>
</dbReference>
<dbReference type="Gene3D" id="1.10.10.10">
    <property type="entry name" value="Winged helix-like DNA-binding domain superfamily/Winged helix DNA-binding domain"/>
    <property type="match status" value="1"/>
</dbReference>
<evidence type="ECO:0000313" key="6">
    <source>
        <dbReference type="Proteomes" id="UP000622687"/>
    </source>
</evidence>
<evidence type="ECO:0000256" key="3">
    <source>
        <dbReference type="ARBA" id="ARBA00023163"/>
    </source>
</evidence>